<sequence>MDHVVGAVPLAESLDERRHLLDVACRALGSRVAAERVVDEAYRRWYRLTDPERLRMPSPCVWLTQAVDEACLTRPAPAWPGGEEREIQALRALCGEDVEPVERARLTVGARRARPVSARREHEITVAVRQACSDQDGLRLRSLLAPDATAFFDSGGKIRALTRPVRGDEQVARSLLVLLAGQRRVTLCTGSVNGRTGLVARCDDQVAAVLTLDIADALVLQVWAVLNPDKLRSWNRWNRSLPG</sequence>
<dbReference type="PANTHER" id="PTHR30173:SF43">
    <property type="entry name" value="ECF RNA POLYMERASE SIGMA FACTOR SIGI-RELATED"/>
    <property type="match status" value="1"/>
</dbReference>
<gene>
    <name evidence="1" type="ORF">GCM10010269_78730</name>
</gene>
<dbReference type="EMBL" id="BMTL01000055">
    <property type="protein sequence ID" value="GGS28326.1"/>
    <property type="molecule type" value="Genomic_DNA"/>
</dbReference>
<reference evidence="1" key="1">
    <citation type="journal article" date="2014" name="Int. J. Syst. Evol. Microbiol.">
        <title>Complete genome sequence of Corynebacterium casei LMG S-19264T (=DSM 44701T), isolated from a smear-ripened cheese.</title>
        <authorList>
            <consortium name="US DOE Joint Genome Institute (JGI-PGF)"/>
            <person name="Walter F."/>
            <person name="Albersmeier A."/>
            <person name="Kalinowski J."/>
            <person name="Ruckert C."/>
        </authorList>
    </citation>
    <scope>NUCLEOTIDE SEQUENCE</scope>
    <source>
        <strain evidence="1">JCM 4386</strain>
    </source>
</reference>
<keyword evidence="2" id="KW-1185">Reference proteome</keyword>
<name>A0A918GBY5_9ACTN</name>
<comment type="caution">
    <text evidence="1">The sequence shown here is derived from an EMBL/GenBank/DDBJ whole genome shotgun (WGS) entry which is preliminary data.</text>
</comment>
<dbReference type="RefSeq" id="WP_190154109.1">
    <property type="nucleotide sequence ID" value="NZ_BMTL01000055.1"/>
</dbReference>
<dbReference type="InterPro" id="IPR032710">
    <property type="entry name" value="NTF2-like_dom_sf"/>
</dbReference>
<evidence type="ECO:0000313" key="2">
    <source>
        <dbReference type="Proteomes" id="UP000606194"/>
    </source>
</evidence>
<dbReference type="Proteomes" id="UP000606194">
    <property type="component" value="Unassembled WGS sequence"/>
</dbReference>
<evidence type="ECO:0000313" key="1">
    <source>
        <dbReference type="EMBL" id="GGS28326.1"/>
    </source>
</evidence>
<protein>
    <submittedName>
        <fullName evidence="1">RNA polymerase sigma factor</fullName>
    </submittedName>
</protein>
<dbReference type="PANTHER" id="PTHR30173">
    <property type="entry name" value="SIGMA 19 FACTOR"/>
    <property type="match status" value="1"/>
</dbReference>
<dbReference type="AlphaFoldDB" id="A0A918GBY5"/>
<organism evidence="1 2">
    <name type="scientific">Streptomyces humidus</name>
    <dbReference type="NCBI Taxonomy" id="52259"/>
    <lineage>
        <taxon>Bacteria</taxon>
        <taxon>Bacillati</taxon>
        <taxon>Actinomycetota</taxon>
        <taxon>Actinomycetes</taxon>
        <taxon>Kitasatosporales</taxon>
        <taxon>Streptomycetaceae</taxon>
        <taxon>Streptomyces</taxon>
    </lineage>
</organism>
<dbReference type="GO" id="GO:0016987">
    <property type="term" value="F:sigma factor activity"/>
    <property type="evidence" value="ECO:0007669"/>
    <property type="project" value="TreeGrafter"/>
</dbReference>
<dbReference type="InterPro" id="IPR052704">
    <property type="entry name" value="ECF_Sigma-70_Domain"/>
</dbReference>
<reference evidence="1" key="2">
    <citation type="submission" date="2020-09" db="EMBL/GenBank/DDBJ databases">
        <authorList>
            <person name="Sun Q."/>
            <person name="Ohkuma M."/>
        </authorList>
    </citation>
    <scope>NUCLEOTIDE SEQUENCE</scope>
    <source>
        <strain evidence="1">JCM 4386</strain>
    </source>
</reference>
<dbReference type="SUPFAM" id="SSF54427">
    <property type="entry name" value="NTF2-like"/>
    <property type="match status" value="1"/>
</dbReference>
<proteinExistence type="predicted"/>
<accession>A0A918GBY5</accession>